<dbReference type="SUPFAM" id="SSF49503">
    <property type="entry name" value="Cupredoxins"/>
    <property type="match status" value="1"/>
</dbReference>
<dbReference type="PANTHER" id="PTHR33021">
    <property type="entry name" value="BLUE COPPER PROTEIN"/>
    <property type="match status" value="1"/>
</dbReference>
<dbReference type="EMBL" id="CACTIH010009111">
    <property type="protein sequence ID" value="CAA3024566.1"/>
    <property type="molecule type" value="Genomic_DNA"/>
</dbReference>
<dbReference type="OrthoDB" id="686200at2759"/>
<evidence type="ECO:0000313" key="8">
    <source>
        <dbReference type="Proteomes" id="UP000594638"/>
    </source>
</evidence>
<feature type="domain" description="Phytocyanin" evidence="6">
    <location>
        <begin position="21"/>
        <end position="119"/>
    </location>
</feature>
<keyword evidence="4" id="KW-0812">Transmembrane</keyword>
<dbReference type="CDD" id="cd04216">
    <property type="entry name" value="Phytocyanin"/>
    <property type="match status" value="1"/>
</dbReference>
<evidence type="ECO:0000256" key="5">
    <source>
        <dbReference type="SAM" id="SignalP"/>
    </source>
</evidence>
<gene>
    <name evidence="7" type="ORF">OLEA9_A072748</name>
</gene>
<keyword evidence="8" id="KW-1185">Reference proteome</keyword>
<feature type="transmembrane region" description="Helical" evidence="4">
    <location>
        <begin position="177"/>
        <end position="195"/>
    </location>
</feature>
<dbReference type="AlphaFoldDB" id="A0A8S0UY94"/>
<evidence type="ECO:0000256" key="3">
    <source>
        <dbReference type="SAM" id="MobiDB-lite"/>
    </source>
</evidence>
<dbReference type="InterPro" id="IPR003245">
    <property type="entry name" value="Phytocyanin_dom"/>
</dbReference>
<keyword evidence="1" id="KW-0479">Metal-binding</keyword>
<dbReference type="GO" id="GO:0005886">
    <property type="term" value="C:plasma membrane"/>
    <property type="evidence" value="ECO:0007669"/>
    <property type="project" value="TreeGrafter"/>
</dbReference>
<proteinExistence type="predicted"/>
<evidence type="ECO:0000259" key="6">
    <source>
        <dbReference type="PROSITE" id="PS51485"/>
    </source>
</evidence>
<keyword evidence="2" id="KW-0325">Glycoprotein</keyword>
<comment type="caution">
    <text evidence="7">The sequence shown here is derived from an EMBL/GenBank/DDBJ whole genome shotgun (WGS) entry which is preliminary data.</text>
</comment>
<evidence type="ECO:0000256" key="1">
    <source>
        <dbReference type="ARBA" id="ARBA00022723"/>
    </source>
</evidence>
<evidence type="ECO:0000313" key="7">
    <source>
        <dbReference type="EMBL" id="CAA3024566.1"/>
    </source>
</evidence>
<feature type="signal peptide" evidence="5">
    <location>
        <begin position="1"/>
        <end position="20"/>
    </location>
</feature>
<feature type="compositionally biased region" description="Pro residues" evidence="3">
    <location>
        <begin position="155"/>
        <end position="170"/>
    </location>
</feature>
<reference evidence="7 8" key="1">
    <citation type="submission" date="2019-12" db="EMBL/GenBank/DDBJ databases">
        <authorList>
            <person name="Alioto T."/>
            <person name="Alioto T."/>
            <person name="Gomez Garrido J."/>
        </authorList>
    </citation>
    <scope>NUCLEOTIDE SEQUENCE [LARGE SCALE GENOMIC DNA]</scope>
</reference>
<dbReference type="Gramene" id="OE9A072748T1">
    <property type="protein sequence ID" value="OE9A072748C1"/>
    <property type="gene ID" value="OE9A072748"/>
</dbReference>
<dbReference type="InterPro" id="IPR008972">
    <property type="entry name" value="Cupredoxin"/>
</dbReference>
<dbReference type="Gene3D" id="2.60.40.420">
    <property type="entry name" value="Cupredoxins - blue copper proteins"/>
    <property type="match status" value="1"/>
</dbReference>
<dbReference type="Pfam" id="PF02298">
    <property type="entry name" value="Cu_bind_like"/>
    <property type="match status" value="1"/>
</dbReference>
<name>A0A8S0UY94_OLEEU</name>
<evidence type="ECO:0000256" key="2">
    <source>
        <dbReference type="ARBA" id="ARBA00023180"/>
    </source>
</evidence>
<evidence type="ECO:0000256" key="4">
    <source>
        <dbReference type="SAM" id="Phobius"/>
    </source>
</evidence>
<accession>A0A8S0UY94</accession>
<keyword evidence="5" id="KW-0732">Signal</keyword>
<dbReference type="PROSITE" id="PS51485">
    <property type="entry name" value="PHYTOCYANIN"/>
    <property type="match status" value="1"/>
</dbReference>
<keyword evidence="4" id="KW-1133">Transmembrane helix</keyword>
<feature type="chain" id="PRO_5035743099" evidence="5">
    <location>
        <begin position="21"/>
        <end position="196"/>
    </location>
</feature>
<dbReference type="FunFam" id="2.60.40.420:FF:000003">
    <property type="entry name" value="Blue copper"/>
    <property type="match status" value="1"/>
</dbReference>
<dbReference type="GO" id="GO:0046872">
    <property type="term" value="F:metal ion binding"/>
    <property type="evidence" value="ECO:0007669"/>
    <property type="project" value="UniProtKB-KW"/>
</dbReference>
<protein>
    <submittedName>
        <fullName evidence="7">Uclacyanin-3-like</fullName>
    </submittedName>
</protein>
<dbReference type="InterPro" id="IPR039391">
    <property type="entry name" value="Phytocyanin-like"/>
</dbReference>
<feature type="compositionally biased region" description="Low complexity" evidence="3">
    <location>
        <begin position="144"/>
        <end position="154"/>
    </location>
</feature>
<feature type="compositionally biased region" description="Pro residues" evidence="3">
    <location>
        <begin position="126"/>
        <end position="143"/>
    </location>
</feature>
<feature type="region of interest" description="Disordered" evidence="3">
    <location>
        <begin position="116"/>
        <end position="171"/>
    </location>
</feature>
<keyword evidence="4" id="KW-0472">Membrane</keyword>
<sequence>MAMASAYLLFLVLLSPVVFAKDINVGDDNGWTNGIDYSNWVSSQKFNVGDKLVFTFGITHSLAEVSKDDYDNCNTGNPINSYSSSPTSITLKKAGTMYFTCPRLSHCSQGMKLAINVTPTSTTPGGSPPPSPPSATTPSPPSETTPSRPRSPTTPDSPPSRPSTTVPPTPTGGATSIFGGFSHLMVVLVACFVFMA</sequence>
<dbReference type="GO" id="GO:0009055">
    <property type="term" value="F:electron transfer activity"/>
    <property type="evidence" value="ECO:0007669"/>
    <property type="project" value="InterPro"/>
</dbReference>
<dbReference type="Proteomes" id="UP000594638">
    <property type="component" value="Unassembled WGS sequence"/>
</dbReference>
<dbReference type="PANTHER" id="PTHR33021:SF350">
    <property type="entry name" value="UCLACYANIN-2"/>
    <property type="match status" value="1"/>
</dbReference>
<organism evidence="7 8">
    <name type="scientific">Olea europaea subsp. europaea</name>
    <dbReference type="NCBI Taxonomy" id="158383"/>
    <lineage>
        <taxon>Eukaryota</taxon>
        <taxon>Viridiplantae</taxon>
        <taxon>Streptophyta</taxon>
        <taxon>Embryophyta</taxon>
        <taxon>Tracheophyta</taxon>
        <taxon>Spermatophyta</taxon>
        <taxon>Magnoliopsida</taxon>
        <taxon>eudicotyledons</taxon>
        <taxon>Gunneridae</taxon>
        <taxon>Pentapetalae</taxon>
        <taxon>asterids</taxon>
        <taxon>lamiids</taxon>
        <taxon>Lamiales</taxon>
        <taxon>Oleaceae</taxon>
        <taxon>Oleeae</taxon>
        <taxon>Olea</taxon>
    </lineage>
</organism>